<dbReference type="EMBL" id="NQWH01000033">
    <property type="protein sequence ID" value="PHP26580.1"/>
    <property type="molecule type" value="Genomic_DNA"/>
</dbReference>
<dbReference type="InterPro" id="IPR051204">
    <property type="entry name" value="ABC_transp_perm/SBD"/>
</dbReference>
<evidence type="ECO:0000256" key="6">
    <source>
        <dbReference type="RuleBase" id="RU363032"/>
    </source>
</evidence>
<comment type="caution">
    <text evidence="8">The sequence shown here is derived from an EMBL/GenBank/DDBJ whole genome shotgun (WGS) entry which is preliminary data.</text>
</comment>
<dbReference type="PANTHER" id="PTHR30177">
    <property type="entry name" value="GLYCINE BETAINE/L-PROLINE TRANSPORT SYSTEM PERMEASE PROTEIN PROW"/>
    <property type="match status" value="1"/>
</dbReference>
<evidence type="ECO:0000313" key="9">
    <source>
        <dbReference type="Proteomes" id="UP000221860"/>
    </source>
</evidence>
<organism evidence="8 9">
    <name type="scientific">Limimaricola cinnabarinus</name>
    <dbReference type="NCBI Taxonomy" id="1125964"/>
    <lineage>
        <taxon>Bacteria</taxon>
        <taxon>Pseudomonadati</taxon>
        <taxon>Pseudomonadota</taxon>
        <taxon>Alphaproteobacteria</taxon>
        <taxon>Rhodobacterales</taxon>
        <taxon>Paracoccaceae</taxon>
        <taxon>Limimaricola</taxon>
    </lineage>
</organism>
<accession>A0A2G1MD38</accession>
<feature type="transmembrane region" description="Helical" evidence="6">
    <location>
        <begin position="212"/>
        <end position="232"/>
    </location>
</feature>
<dbReference type="SUPFAM" id="SSF161098">
    <property type="entry name" value="MetI-like"/>
    <property type="match status" value="1"/>
</dbReference>
<dbReference type="GO" id="GO:0005886">
    <property type="term" value="C:plasma membrane"/>
    <property type="evidence" value="ECO:0007669"/>
    <property type="project" value="UniProtKB-SubCell"/>
</dbReference>
<gene>
    <name evidence="8" type="ORF">CJ301_15795</name>
</gene>
<keyword evidence="3 6" id="KW-0812">Transmembrane</keyword>
<dbReference type="Proteomes" id="UP000221860">
    <property type="component" value="Unassembled WGS sequence"/>
</dbReference>
<dbReference type="InterPro" id="IPR035906">
    <property type="entry name" value="MetI-like_sf"/>
</dbReference>
<dbReference type="PANTHER" id="PTHR30177:SF30">
    <property type="entry name" value="GLYCINE BETAINE UPTAKE SYSTEM PERMEASE PROTEIN YEHY"/>
    <property type="match status" value="1"/>
</dbReference>
<feature type="transmembrane region" description="Helical" evidence="6">
    <location>
        <begin position="72"/>
        <end position="95"/>
    </location>
</feature>
<comment type="subcellular location">
    <subcellularLocation>
        <location evidence="1 6">Cell membrane</location>
        <topology evidence="1 6">Multi-pass membrane protein</topology>
    </subcellularLocation>
</comment>
<evidence type="ECO:0000259" key="7">
    <source>
        <dbReference type="PROSITE" id="PS50928"/>
    </source>
</evidence>
<keyword evidence="2 6" id="KW-0813">Transport</keyword>
<evidence type="ECO:0000256" key="5">
    <source>
        <dbReference type="ARBA" id="ARBA00023136"/>
    </source>
</evidence>
<feature type="transmembrane region" description="Helical" evidence="6">
    <location>
        <begin position="180"/>
        <end position="200"/>
    </location>
</feature>
<dbReference type="GO" id="GO:0031460">
    <property type="term" value="P:glycine betaine transport"/>
    <property type="evidence" value="ECO:0007669"/>
    <property type="project" value="TreeGrafter"/>
</dbReference>
<feature type="transmembrane region" description="Helical" evidence="6">
    <location>
        <begin position="46"/>
        <end position="65"/>
    </location>
</feature>
<feature type="domain" description="ABC transmembrane type-1" evidence="7">
    <location>
        <begin position="174"/>
        <end position="369"/>
    </location>
</feature>
<feature type="transmembrane region" description="Helical" evidence="6">
    <location>
        <begin position="296"/>
        <end position="317"/>
    </location>
</feature>
<dbReference type="CDD" id="cd06261">
    <property type="entry name" value="TM_PBP2"/>
    <property type="match status" value="1"/>
</dbReference>
<feature type="transmembrane region" description="Helical" evidence="6">
    <location>
        <begin position="323"/>
        <end position="343"/>
    </location>
</feature>
<evidence type="ECO:0000313" key="8">
    <source>
        <dbReference type="EMBL" id="PHP26580.1"/>
    </source>
</evidence>
<comment type="similarity">
    <text evidence="6">Belongs to the binding-protein-dependent transport system permease family.</text>
</comment>
<proteinExistence type="inferred from homology"/>
<evidence type="ECO:0000256" key="1">
    <source>
        <dbReference type="ARBA" id="ARBA00004651"/>
    </source>
</evidence>
<feature type="transmembrane region" description="Helical" evidence="6">
    <location>
        <begin position="107"/>
        <end position="125"/>
    </location>
</feature>
<evidence type="ECO:0000256" key="4">
    <source>
        <dbReference type="ARBA" id="ARBA00022989"/>
    </source>
</evidence>
<dbReference type="GO" id="GO:0055085">
    <property type="term" value="P:transmembrane transport"/>
    <property type="evidence" value="ECO:0007669"/>
    <property type="project" value="InterPro"/>
</dbReference>
<dbReference type="InterPro" id="IPR000515">
    <property type="entry name" value="MetI-like"/>
</dbReference>
<reference evidence="8 9" key="1">
    <citation type="submission" date="2017-08" db="EMBL/GenBank/DDBJ databases">
        <title>Draft Genome Sequence of Loktanella cinnabarina Strain XM1, Isolated from Coastal Surface Water.</title>
        <authorList>
            <person name="Ma R."/>
            <person name="Wang J."/>
            <person name="Wang Q."/>
            <person name="Ma Z."/>
            <person name="Li J."/>
            <person name="Chen L."/>
        </authorList>
    </citation>
    <scope>NUCLEOTIDE SEQUENCE [LARGE SCALE GENOMIC DNA]</scope>
    <source>
        <strain evidence="8 9">XM1</strain>
    </source>
</reference>
<protein>
    <recommendedName>
        <fullName evidence="7">ABC transmembrane type-1 domain-containing protein</fullName>
    </recommendedName>
</protein>
<sequence>MREASRRAAAVYALPALAGLALLPYLNFRANRIVSGDGVMIWSPEGGAIIAALALSALALGTVWARAQAVRLACALGALAVLLWSVGQGAAALSADAPEFARVSLGGGFWIAAAFLALAAADAVARMSLGAWARISALLLPAAVFAVALRAGLFDALSILREYDTNRDVFDAALGGHLRLVIGSLIPALAIGLPLGWACFAGPRARMVILPALNLLQTTPSIAMFGLLMLPLGALSRAVPALRDWGVGGIGAAPAIVALALYALLPIVANTYAGLAGVPETMRDAGRGMGMSRARLLARVELPLAAPVILTGIRIVVVQNIGLAAVAALIGGGGFGTLVFRGMGQAAMDLVLLGTVPIVAMAILASLLFDVGIELTRRGGAR</sequence>
<dbReference type="RefSeq" id="WP_099278335.1">
    <property type="nucleotide sequence ID" value="NZ_KZ304973.1"/>
</dbReference>
<feature type="transmembrane region" description="Helical" evidence="6">
    <location>
        <begin position="9"/>
        <end position="26"/>
    </location>
</feature>
<keyword evidence="5 6" id="KW-0472">Membrane</keyword>
<evidence type="ECO:0000256" key="3">
    <source>
        <dbReference type="ARBA" id="ARBA00022692"/>
    </source>
</evidence>
<feature type="transmembrane region" description="Helical" evidence="6">
    <location>
        <begin position="252"/>
        <end position="275"/>
    </location>
</feature>
<feature type="transmembrane region" description="Helical" evidence="6">
    <location>
        <begin position="137"/>
        <end position="160"/>
    </location>
</feature>
<dbReference type="AlphaFoldDB" id="A0A2G1MD38"/>
<dbReference type="PROSITE" id="PS50928">
    <property type="entry name" value="ABC_TM1"/>
    <property type="match status" value="1"/>
</dbReference>
<name>A0A2G1MD38_9RHOB</name>
<keyword evidence="4 6" id="KW-1133">Transmembrane helix</keyword>
<dbReference type="Gene3D" id="1.10.3720.10">
    <property type="entry name" value="MetI-like"/>
    <property type="match status" value="1"/>
</dbReference>
<keyword evidence="9" id="KW-1185">Reference proteome</keyword>
<feature type="transmembrane region" description="Helical" evidence="6">
    <location>
        <begin position="350"/>
        <end position="369"/>
    </location>
</feature>
<dbReference type="Pfam" id="PF00528">
    <property type="entry name" value="BPD_transp_1"/>
    <property type="match status" value="1"/>
</dbReference>
<dbReference type="OrthoDB" id="9801163at2"/>
<evidence type="ECO:0000256" key="2">
    <source>
        <dbReference type="ARBA" id="ARBA00022448"/>
    </source>
</evidence>